<dbReference type="AlphaFoldDB" id="A0A6A6EI92"/>
<reference evidence="1" key="1">
    <citation type="journal article" date="2020" name="Stud. Mycol.">
        <title>101 Dothideomycetes genomes: a test case for predicting lifestyles and emergence of pathogens.</title>
        <authorList>
            <person name="Haridas S."/>
            <person name="Albert R."/>
            <person name="Binder M."/>
            <person name="Bloem J."/>
            <person name="Labutti K."/>
            <person name="Salamov A."/>
            <person name="Andreopoulos B."/>
            <person name="Baker S."/>
            <person name="Barry K."/>
            <person name="Bills G."/>
            <person name="Bluhm B."/>
            <person name="Cannon C."/>
            <person name="Castanera R."/>
            <person name="Culley D."/>
            <person name="Daum C."/>
            <person name="Ezra D."/>
            <person name="Gonzalez J."/>
            <person name="Henrissat B."/>
            <person name="Kuo A."/>
            <person name="Liang C."/>
            <person name="Lipzen A."/>
            <person name="Lutzoni F."/>
            <person name="Magnuson J."/>
            <person name="Mondo S."/>
            <person name="Nolan M."/>
            <person name="Ohm R."/>
            <person name="Pangilinan J."/>
            <person name="Park H.-J."/>
            <person name="Ramirez L."/>
            <person name="Alfaro M."/>
            <person name="Sun H."/>
            <person name="Tritt A."/>
            <person name="Yoshinaga Y."/>
            <person name="Zwiers L.-H."/>
            <person name="Turgeon B."/>
            <person name="Goodwin S."/>
            <person name="Spatafora J."/>
            <person name="Crous P."/>
            <person name="Grigoriev I."/>
        </authorList>
    </citation>
    <scope>NUCLEOTIDE SEQUENCE</scope>
    <source>
        <strain evidence="1">CBS 207.26</strain>
    </source>
</reference>
<keyword evidence="2" id="KW-1185">Reference proteome</keyword>
<dbReference type="PANTHER" id="PTHR42791:SF2">
    <property type="entry name" value="N-ACETYLTRANSFERASE DOMAIN-CONTAINING PROTEIN"/>
    <property type="match status" value="1"/>
</dbReference>
<dbReference type="CDD" id="cd04301">
    <property type="entry name" value="NAT_SF"/>
    <property type="match status" value="1"/>
</dbReference>
<evidence type="ECO:0000313" key="2">
    <source>
        <dbReference type="Proteomes" id="UP000800200"/>
    </source>
</evidence>
<dbReference type="SUPFAM" id="SSF55729">
    <property type="entry name" value="Acyl-CoA N-acyltransferases (Nat)"/>
    <property type="match status" value="1"/>
</dbReference>
<proteinExistence type="predicted"/>
<dbReference type="InterPro" id="IPR052523">
    <property type="entry name" value="Trichothecene_AcTrans"/>
</dbReference>
<dbReference type="EMBL" id="ML994620">
    <property type="protein sequence ID" value="KAF2189586.1"/>
    <property type="molecule type" value="Genomic_DNA"/>
</dbReference>
<protein>
    <recommendedName>
        <fullName evidence="3">N-acetyltransferase domain-containing protein</fullName>
    </recommendedName>
</protein>
<dbReference type="OrthoDB" id="4738875at2759"/>
<name>A0A6A6EI92_9PEZI</name>
<dbReference type="PANTHER" id="PTHR42791">
    <property type="entry name" value="GNAT FAMILY ACETYLTRANSFERASE"/>
    <property type="match status" value="1"/>
</dbReference>
<accession>A0A6A6EI92</accession>
<gene>
    <name evidence="1" type="ORF">K469DRAFT_561746</name>
</gene>
<dbReference type="Gene3D" id="3.40.630.30">
    <property type="match status" value="1"/>
</dbReference>
<dbReference type="Proteomes" id="UP000800200">
    <property type="component" value="Unassembled WGS sequence"/>
</dbReference>
<organism evidence="1 2">
    <name type="scientific">Zopfia rhizophila CBS 207.26</name>
    <dbReference type="NCBI Taxonomy" id="1314779"/>
    <lineage>
        <taxon>Eukaryota</taxon>
        <taxon>Fungi</taxon>
        <taxon>Dikarya</taxon>
        <taxon>Ascomycota</taxon>
        <taxon>Pezizomycotina</taxon>
        <taxon>Dothideomycetes</taxon>
        <taxon>Dothideomycetes incertae sedis</taxon>
        <taxon>Zopfiaceae</taxon>
        <taxon>Zopfia</taxon>
    </lineage>
</organism>
<evidence type="ECO:0000313" key="1">
    <source>
        <dbReference type="EMBL" id="KAF2189586.1"/>
    </source>
</evidence>
<dbReference type="InterPro" id="IPR016181">
    <property type="entry name" value="Acyl_CoA_acyltransferase"/>
</dbReference>
<sequence length="274" mass="31444">MSPKAPPFCDNVRLATIADVPRIAVVATAGFYYSPVFSWERTYHKEYPRDTMMSYQKMFADIIRDPQYVALVIEDEYRHLENNETDATIEADISLMPPKAGTKIIVGAATWKFQPRSSRVGQFMDSKDMESLEKPTFDGGLGRDKSEDHTEDLDCKCDEAEEKYFQGHQLMDMIVVHPAYWRRGNGTKLVKWGLELADLDRVKQGVIAAEMGEKLYLSMNYKKLYDIEVMDDENSGNKVKVGVLQYTPSNLSPHGTPTKPRLWGWLPWLFWRAV</sequence>
<evidence type="ECO:0008006" key="3">
    <source>
        <dbReference type="Google" id="ProtNLM"/>
    </source>
</evidence>